<evidence type="ECO:0000313" key="2">
    <source>
        <dbReference type="EMBL" id="MCL7049064.1"/>
    </source>
</evidence>
<organism evidence="2 3">
    <name type="scientific">Papaver nudicaule</name>
    <name type="common">Iceland poppy</name>
    <dbReference type="NCBI Taxonomy" id="74823"/>
    <lineage>
        <taxon>Eukaryota</taxon>
        <taxon>Viridiplantae</taxon>
        <taxon>Streptophyta</taxon>
        <taxon>Embryophyta</taxon>
        <taxon>Tracheophyta</taxon>
        <taxon>Spermatophyta</taxon>
        <taxon>Magnoliopsida</taxon>
        <taxon>Ranunculales</taxon>
        <taxon>Papaveraceae</taxon>
        <taxon>Papaveroideae</taxon>
        <taxon>Papaver</taxon>
    </lineage>
</organism>
<accession>A0AA42B2U7</accession>
<dbReference type="EMBL" id="JAJJMA010311561">
    <property type="protein sequence ID" value="MCL7049064.1"/>
    <property type="molecule type" value="Genomic_DNA"/>
</dbReference>
<keyword evidence="1" id="KW-0812">Transmembrane</keyword>
<keyword evidence="1" id="KW-1133">Transmembrane helix</keyword>
<reference evidence="2" key="1">
    <citation type="submission" date="2022-03" db="EMBL/GenBank/DDBJ databases">
        <title>A functionally conserved STORR gene fusion in Papaver species that diverged 16.8 million years ago.</title>
        <authorList>
            <person name="Catania T."/>
        </authorList>
    </citation>
    <scope>NUCLEOTIDE SEQUENCE</scope>
    <source>
        <strain evidence="2">S-191538</strain>
    </source>
</reference>
<proteinExistence type="predicted"/>
<evidence type="ECO:0000256" key="1">
    <source>
        <dbReference type="SAM" id="Phobius"/>
    </source>
</evidence>
<name>A0AA42B2U7_PAPNU</name>
<comment type="caution">
    <text evidence="2">The sequence shown here is derived from an EMBL/GenBank/DDBJ whole genome shotgun (WGS) entry which is preliminary data.</text>
</comment>
<feature type="transmembrane region" description="Helical" evidence="1">
    <location>
        <begin position="64"/>
        <end position="85"/>
    </location>
</feature>
<protein>
    <submittedName>
        <fullName evidence="2">Uncharacterized protein</fullName>
    </submittedName>
</protein>
<sequence length="101" mass="10601">MANGFSGFAKILSTAMNSTRKEGLIGRMLSSVAGKISTKVPKDAALVELTVAERRKLMNREVDVAAIKGIATGAAGAAVFSHFAFGWNPFKKDTLGADKDA</sequence>
<evidence type="ECO:0000313" key="3">
    <source>
        <dbReference type="Proteomes" id="UP001177140"/>
    </source>
</evidence>
<dbReference type="AlphaFoldDB" id="A0AA42B2U7"/>
<dbReference type="Proteomes" id="UP001177140">
    <property type="component" value="Unassembled WGS sequence"/>
</dbReference>
<gene>
    <name evidence="2" type="ORF">MKW94_017330</name>
</gene>
<keyword evidence="1" id="KW-0472">Membrane</keyword>
<keyword evidence="3" id="KW-1185">Reference proteome</keyword>